<feature type="region of interest" description="Disordered" evidence="1">
    <location>
        <begin position="1"/>
        <end position="34"/>
    </location>
</feature>
<dbReference type="Gene3D" id="1.20.120.450">
    <property type="entry name" value="dinb family like domain"/>
    <property type="match status" value="1"/>
</dbReference>
<feature type="domain" description="DinB-like" evidence="2">
    <location>
        <begin position="75"/>
        <end position="201"/>
    </location>
</feature>
<comment type="caution">
    <text evidence="3">The sequence shown here is derived from an EMBL/GenBank/DDBJ whole genome shotgun (WGS) entry which is preliminary data.</text>
</comment>
<dbReference type="Proteomes" id="UP001501285">
    <property type="component" value="Unassembled WGS sequence"/>
</dbReference>
<accession>A0ABP5FLB0</accession>
<evidence type="ECO:0000259" key="2">
    <source>
        <dbReference type="Pfam" id="PF12867"/>
    </source>
</evidence>
<feature type="compositionally biased region" description="Basic and acidic residues" evidence="1">
    <location>
        <begin position="19"/>
        <end position="28"/>
    </location>
</feature>
<keyword evidence="4" id="KW-1185">Reference proteome</keyword>
<dbReference type="InterPro" id="IPR034660">
    <property type="entry name" value="DinB/YfiT-like"/>
</dbReference>
<dbReference type="SUPFAM" id="SSF109854">
    <property type="entry name" value="DinB/YfiT-like putative metalloenzymes"/>
    <property type="match status" value="1"/>
</dbReference>
<evidence type="ECO:0000256" key="1">
    <source>
        <dbReference type="SAM" id="MobiDB-lite"/>
    </source>
</evidence>
<keyword evidence="3" id="KW-0413">Isomerase</keyword>
<dbReference type="Pfam" id="PF12867">
    <property type="entry name" value="DinB_2"/>
    <property type="match status" value="1"/>
</dbReference>
<sequence length="205" mass="22563">MNGSRTAAVRARGYAYPERMSEPTREPIVDPGPSTPDDADWTWVLDRPCPDCGFTAAALEPADVPGFLRDAGPRYAARLGRDDARTRPAEGVWSPLEYACHVRDVCAVMTGRLEQILAGGGEVVTFANWDQDAPAVERQYWRSDPEVVAREVAAAFETAATAYALPAGTQWEWPALRSNGSSFTARTLALYFVHDVRHHLWDVTA</sequence>
<gene>
    <name evidence="3" type="ORF">GCM10009740_16550</name>
</gene>
<proteinExistence type="predicted"/>
<dbReference type="InterPro" id="IPR024775">
    <property type="entry name" value="DinB-like"/>
</dbReference>
<evidence type="ECO:0000313" key="4">
    <source>
        <dbReference type="Proteomes" id="UP001501285"/>
    </source>
</evidence>
<evidence type="ECO:0000313" key="3">
    <source>
        <dbReference type="EMBL" id="GAA2027541.1"/>
    </source>
</evidence>
<name>A0ABP5FLB0_9MICO</name>
<reference evidence="4" key="1">
    <citation type="journal article" date="2019" name="Int. J. Syst. Evol. Microbiol.">
        <title>The Global Catalogue of Microorganisms (GCM) 10K type strain sequencing project: providing services to taxonomists for standard genome sequencing and annotation.</title>
        <authorList>
            <consortium name="The Broad Institute Genomics Platform"/>
            <consortium name="The Broad Institute Genome Sequencing Center for Infectious Disease"/>
            <person name="Wu L."/>
            <person name="Ma J."/>
        </authorList>
    </citation>
    <scope>NUCLEOTIDE SEQUENCE [LARGE SCALE GENOMIC DNA]</scope>
    <source>
        <strain evidence="4">JCM 14283</strain>
    </source>
</reference>
<organism evidence="3 4">
    <name type="scientific">Terrabacter terrae</name>
    <dbReference type="NCBI Taxonomy" id="318434"/>
    <lineage>
        <taxon>Bacteria</taxon>
        <taxon>Bacillati</taxon>
        <taxon>Actinomycetota</taxon>
        <taxon>Actinomycetes</taxon>
        <taxon>Micrococcales</taxon>
        <taxon>Intrasporangiaceae</taxon>
        <taxon>Terrabacter</taxon>
    </lineage>
</organism>
<dbReference type="EMBL" id="BAAANB010000007">
    <property type="protein sequence ID" value="GAA2027541.1"/>
    <property type="molecule type" value="Genomic_DNA"/>
</dbReference>
<dbReference type="GO" id="GO:0016853">
    <property type="term" value="F:isomerase activity"/>
    <property type="evidence" value="ECO:0007669"/>
    <property type="project" value="UniProtKB-KW"/>
</dbReference>
<protein>
    <submittedName>
        <fullName evidence="3">Maleylpyruvate isomerase N-terminal domain-containing protein</fullName>
    </submittedName>
</protein>